<reference evidence="3 4" key="1">
    <citation type="submission" date="2020-07" db="EMBL/GenBank/DDBJ databases">
        <title>Sequencing the genomes of 1000 actinobacteria strains.</title>
        <authorList>
            <person name="Klenk H.-P."/>
        </authorList>
    </citation>
    <scope>NUCLEOTIDE SEQUENCE [LARGE SCALE GENOMIC DNA]</scope>
    <source>
        <strain evidence="3 4">DSM 22083</strain>
    </source>
</reference>
<name>A0A7Y9I614_9ACTN</name>
<dbReference type="PANTHER" id="PTHR30290">
    <property type="entry name" value="PERIPLASMIC BINDING COMPONENT OF ABC TRANSPORTER"/>
    <property type="match status" value="1"/>
</dbReference>
<evidence type="ECO:0000313" key="4">
    <source>
        <dbReference type="Proteomes" id="UP000569914"/>
    </source>
</evidence>
<dbReference type="AlphaFoldDB" id="A0A7Y9I614"/>
<dbReference type="SUPFAM" id="SSF53850">
    <property type="entry name" value="Periplasmic binding protein-like II"/>
    <property type="match status" value="1"/>
</dbReference>
<evidence type="ECO:0000259" key="2">
    <source>
        <dbReference type="Pfam" id="PF00496"/>
    </source>
</evidence>
<dbReference type="EMBL" id="JACCBU010000001">
    <property type="protein sequence ID" value="NYE70690.1"/>
    <property type="molecule type" value="Genomic_DNA"/>
</dbReference>
<proteinExistence type="predicted"/>
<organism evidence="3 4">
    <name type="scientific">Microlunatus parietis</name>
    <dbReference type="NCBI Taxonomy" id="682979"/>
    <lineage>
        <taxon>Bacteria</taxon>
        <taxon>Bacillati</taxon>
        <taxon>Actinomycetota</taxon>
        <taxon>Actinomycetes</taxon>
        <taxon>Propionibacteriales</taxon>
        <taxon>Propionibacteriaceae</taxon>
        <taxon>Microlunatus</taxon>
    </lineage>
</organism>
<dbReference type="Gene3D" id="3.40.190.10">
    <property type="entry name" value="Periplasmic binding protein-like II"/>
    <property type="match status" value="1"/>
</dbReference>
<dbReference type="InterPro" id="IPR039424">
    <property type="entry name" value="SBP_5"/>
</dbReference>
<gene>
    <name evidence="3" type="ORF">BKA15_002019</name>
</gene>
<comment type="caution">
    <text evidence="3">The sequence shown here is derived from an EMBL/GenBank/DDBJ whole genome shotgun (WGS) entry which is preliminary data.</text>
</comment>
<evidence type="ECO:0000256" key="1">
    <source>
        <dbReference type="SAM" id="MobiDB-lite"/>
    </source>
</evidence>
<dbReference type="Gene3D" id="3.10.105.10">
    <property type="entry name" value="Dipeptide-binding Protein, Domain 3"/>
    <property type="match status" value="1"/>
</dbReference>
<feature type="region of interest" description="Disordered" evidence="1">
    <location>
        <begin position="47"/>
        <end position="67"/>
    </location>
</feature>
<feature type="domain" description="Solute-binding protein family 5" evidence="2">
    <location>
        <begin position="142"/>
        <end position="562"/>
    </location>
</feature>
<protein>
    <submittedName>
        <fullName evidence="3">Peptide/nickel transport system substrate-binding protein</fullName>
    </submittedName>
</protein>
<dbReference type="GO" id="GO:0015833">
    <property type="term" value="P:peptide transport"/>
    <property type="evidence" value="ECO:0007669"/>
    <property type="project" value="TreeGrafter"/>
</dbReference>
<evidence type="ECO:0000313" key="3">
    <source>
        <dbReference type="EMBL" id="NYE70690.1"/>
    </source>
</evidence>
<dbReference type="CDD" id="cd08500">
    <property type="entry name" value="PBP2_NikA_DppA_OppA_like_4"/>
    <property type="match status" value="1"/>
</dbReference>
<dbReference type="Proteomes" id="UP000569914">
    <property type="component" value="Unassembled WGS sequence"/>
</dbReference>
<sequence length="674" mass="75500">MSQSKITDRPVLPYRRITLSRRGLLGSGSGLIAGAALTGCSLLETAPVQRDGDGAPNPSGPKGPEAPSLAAQVEAGKLPPVKERMPEQPLVVEPIESVGRYGGTWHSAMITQEDASWLGTIVGYEPLVRWTREWTNSAGTDEIIPNICEAFEELEGGKVFEFTLRKGLRWSDGEPCTAEDFRFAFEDVNVYADMHPGGFYDLWLSPDTARPGEFTVVDEQKVRYTFTAPKPGFLNELASMRTMVMPKHYFQEFHPRYNKNVDDLVKKANLNDWIQLFENKSTPWMNADAPTLNAWRLVTPLGEGTAVVAERNPYYWKTDPEGSQLPYIDKIQCEVLLDVEVELLKIANGELDLQMRNFSTVRNKPVVARNQEKGDYRMFTIGATGTNTLVIGFNQTLSDDRKRAIYANKDFRVGLSYAINRQRIIDSVYAGQGKPWQGAPLEGDPVYDEEFGTQFLEYSTDKANEALDQAGYEKRDSDNYRLADGQRIVVPVVVSSEMPDHVDALELIKADWQAVGVELQAQRVSETLYWERVEANQAEASTWTGGGFEIRATQGSNHYFLPSNPRGSSRYGHTWALWYRSEGAEGEEPPAPVKRQLELFDQMRVTYEADQATKLGKEIITIAKELFVYIGISTPPELYGIVKNSMKNVPDFFPGSVGYMAPGPSNPEHFYFTA</sequence>
<dbReference type="PROSITE" id="PS51318">
    <property type="entry name" value="TAT"/>
    <property type="match status" value="1"/>
</dbReference>
<dbReference type="InterPro" id="IPR006311">
    <property type="entry name" value="TAT_signal"/>
</dbReference>
<dbReference type="GO" id="GO:1904680">
    <property type="term" value="F:peptide transmembrane transporter activity"/>
    <property type="evidence" value="ECO:0007669"/>
    <property type="project" value="TreeGrafter"/>
</dbReference>
<accession>A0A7Y9I614</accession>
<dbReference type="InterPro" id="IPR000914">
    <property type="entry name" value="SBP_5_dom"/>
</dbReference>
<dbReference type="PANTHER" id="PTHR30290:SF62">
    <property type="entry name" value="OLIGOPEPTIDE ABC TRANSPORTER, PERIPLASMIC OLIGOPEPTIDE-BINDING PROTEIN"/>
    <property type="match status" value="1"/>
</dbReference>
<keyword evidence="4" id="KW-1185">Reference proteome</keyword>
<dbReference type="RefSeq" id="WP_179750336.1">
    <property type="nucleotide sequence ID" value="NZ_JACCBU010000001.1"/>
</dbReference>
<dbReference type="Pfam" id="PF00496">
    <property type="entry name" value="SBP_bac_5"/>
    <property type="match status" value="1"/>
</dbReference>